<name>A0ABP9QW03_9RHOO</name>
<dbReference type="PANTHER" id="PTHR11895:SF172">
    <property type="entry name" value="GLUTAMYL-TRNA(GLN) AMIDOTRANSFERASE"/>
    <property type="match status" value="1"/>
</dbReference>
<dbReference type="Pfam" id="PF01425">
    <property type="entry name" value="Amidase"/>
    <property type="match status" value="1"/>
</dbReference>
<reference evidence="3" key="1">
    <citation type="journal article" date="2019" name="Int. J. Syst. Evol. Microbiol.">
        <title>The Global Catalogue of Microorganisms (GCM) 10K type strain sequencing project: providing services to taxonomists for standard genome sequencing and annotation.</title>
        <authorList>
            <consortium name="The Broad Institute Genomics Platform"/>
            <consortium name="The Broad Institute Genome Sequencing Center for Infectious Disease"/>
            <person name="Wu L."/>
            <person name="Ma J."/>
        </authorList>
    </citation>
    <scope>NUCLEOTIDE SEQUENCE [LARGE SCALE GENOMIC DNA]</scope>
    <source>
        <strain evidence="3">JCM 18715</strain>
    </source>
</reference>
<feature type="domain" description="Amidase" evidence="1">
    <location>
        <begin position="30"/>
        <end position="454"/>
    </location>
</feature>
<evidence type="ECO:0000313" key="2">
    <source>
        <dbReference type="EMBL" id="GAA5168508.1"/>
    </source>
</evidence>
<dbReference type="EMBL" id="BAABLD010000010">
    <property type="protein sequence ID" value="GAA5168508.1"/>
    <property type="molecule type" value="Genomic_DNA"/>
</dbReference>
<dbReference type="Proteomes" id="UP001500547">
    <property type="component" value="Unassembled WGS sequence"/>
</dbReference>
<evidence type="ECO:0000313" key="3">
    <source>
        <dbReference type="Proteomes" id="UP001500547"/>
    </source>
</evidence>
<dbReference type="SUPFAM" id="SSF75304">
    <property type="entry name" value="Amidase signature (AS) enzymes"/>
    <property type="match status" value="1"/>
</dbReference>
<evidence type="ECO:0000259" key="1">
    <source>
        <dbReference type="Pfam" id="PF01425"/>
    </source>
</evidence>
<dbReference type="InterPro" id="IPR036928">
    <property type="entry name" value="AS_sf"/>
</dbReference>
<comment type="caution">
    <text evidence="2">The sequence shown here is derived from an EMBL/GenBank/DDBJ whole genome shotgun (WGS) entry which is preliminary data.</text>
</comment>
<organism evidence="2 3">
    <name type="scientific">Viridibacterium curvum</name>
    <dbReference type="NCBI Taxonomy" id="1101404"/>
    <lineage>
        <taxon>Bacteria</taxon>
        <taxon>Pseudomonadati</taxon>
        <taxon>Pseudomonadota</taxon>
        <taxon>Betaproteobacteria</taxon>
        <taxon>Rhodocyclales</taxon>
        <taxon>Rhodocyclaceae</taxon>
        <taxon>Viridibacterium</taxon>
    </lineage>
</organism>
<proteinExistence type="predicted"/>
<sequence>MSGVVKGDGETLHAWQMQDLVVRGEITASELVTQALARLAQRDGELKSYTDVTAQRALDEALQIDLRRQRGEALPPLAGVPYAVKNLFDVTGLPTLAGGHRERAGAAASLDATLVQRATAAGACLVGALNMDAYAYGFTTENSLHGVTRNPHDPSRVAGGSSGGCGAAVAADLCAFSLGSDTNGSIRVPSSFCGVFGLKPTFGGLSRGGSRPFVHGIDHVGPFARCARDLARVFDVLSGLDVRDHACTRAAGSAVEPAVVRAFAEGVQGLPGLRVARLTDYFDQWSGPDARAASETVAKALGAQDELTLQDVAAARAGAFVITASESGQLYRSELQQHYELMEPLNRDRMLAGSLLPASWYVQAQRFRLAFLQQMKAHFERYDLLIAPATPVVATRIGQEWLDLPAGRVPTRPSIGLMTQPISFVGLPVVAVPLPTAGGLPIAVQLIAAPGREDVALAAAAALEAVGLTFDTSGGAA</sequence>
<dbReference type="RefSeq" id="WP_345533771.1">
    <property type="nucleotide sequence ID" value="NZ_BAABLD010000010.1"/>
</dbReference>
<accession>A0ABP9QW03</accession>
<dbReference type="InterPro" id="IPR000120">
    <property type="entry name" value="Amidase"/>
</dbReference>
<dbReference type="InterPro" id="IPR023631">
    <property type="entry name" value="Amidase_dom"/>
</dbReference>
<protein>
    <submittedName>
        <fullName evidence="2">AtzE family amidohydrolase</fullName>
    </submittedName>
</protein>
<keyword evidence="3" id="KW-1185">Reference proteome</keyword>
<dbReference type="Gene3D" id="3.90.1300.10">
    <property type="entry name" value="Amidase signature (AS) domain"/>
    <property type="match status" value="1"/>
</dbReference>
<gene>
    <name evidence="2" type="ORF">GCM10025770_28570</name>
</gene>
<dbReference type="PANTHER" id="PTHR11895">
    <property type="entry name" value="TRANSAMIDASE"/>
    <property type="match status" value="1"/>
</dbReference>
<dbReference type="NCBIfam" id="NF006631">
    <property type="entry name" value="PRK09201.1"/>
    <property type="match status" value="1"/>
</dbReference>
<dbReference type="InterPro" id="IPR014087">
    <property type="entry name" value="Carboxybiuret_hydro_AtzE"/>
</dbReference>
<dbReference type="NCBIfam" id="TIGR02715">
    <property type="entry name" value="amido_AtzE"/>
    <property type="match status" value="1"/>
</dbReference>